<name>A0A445DN04_ARAHY</name>
<keyword evidence="3" id="KW-1185">Reference proteome</keyword>
<dbReference type="GO" id="GO:0005840">
    <property type="term" value="C:ribosome"/>
    <property type="evidence" value="ECO:0007669"/>
    <property type="project" value="InterPro"/>
</dbReference>
<evidence type="ECO:0008006" key="4">
    <source>
        <dbReference type="Google" id="ProtNLM"/>
    </source>
</evidence>
<dbReference type="STRING" id="3818.A0A445DN04"/>
<evidence type="ECO:0000313" key="2">
    <source>
        <dbReference type="EMBL" id="RYR64553.1"/>
    </source>
</evidence>
<feature type="compositionally biased region" description="Low complexity" evidence="1">
    <location>
        <begin position="125"/>
        <end position="137"/>
    </location>
</feature>
<accession>A0A445DN04</accession>
<protein>
    <recommendedName>
        <fullName evidence="4">60S acidic ribosomal protein P3</fullName>
    </recommendedName>
</protein>
<comment type="caution">
    <text evidence="2">The sequence shown here is derived from an EMBL/GenBank/DDBJ whole genome shotgun (WGS) entry which is preliminary data.</text>
</comment>
<evidence type="ECO:0000313" key="3">
    <source>
        <dbReference type="Proteomes" id="UP000289738"/>
    </source>
</evidence>
<dbReference type="EMBL" id="SDMP01000003">
    <property type="protein sequence ID" value="RYR64553.1"/>
    <property type="molecule type" value="Genomic_DNA"/>
</dbReference>
<dbReference type="AlphaFoldDB" id="A0A445DN04"/>
<organism evidence="2 3">
    <name type="scientific">Arachis hypogaea</name>
    <name type="common">Peanut</name>
    <dbReference type="NCBI Taxonomy" id="3818"/>
    <lineage>
        <taxon>Eukaryota</taxon>
        <taxon>Viridiplantae</taxon>
        <taxon>Streptophyta</taxon>
        <taxon>Embryophyta</taxon>
        <taxon>Tracheophyta</taxon>
        <taxon>Spermatophyta</taxon>
        <taxon>Magnoliopsida</taxon>
        <taxon>eudicotyledons</taxon>
        <taxon>Gunneridae</taxon>
        <taxon>Pentapetalae</taxon>
        <taxon>rosids</taxon>
        <taxon>fabids</taxon>
        <taxon>Fabales</taxon>
        <taxon>Fabaceae</taxon>
        <taxon>Papilionoideae</taxon>
        <taxon>50 kb inversion clade</taxon>
        <taxon>dalbergioids sensu lato</taxon>
        <taxon>Dalbergieae</taxon>
        <taxon>Pterocarpus clade</taxon>
        <taxon>Arachis</taxon>
    </lineage>
</organism>
<sequence>MLSLRHFSPVKPYRQCWWQWRWWGEEGEEENDDDEEKPSAMGVFTFVLRKSGAEWTAKQHSGDIEDSASSTYDLQRKLVNAARAADSSGAVQSSFSFVSPSSAVFQVVVGGAVFVGGGAVAAAPAGGAAAESAAAPAAEKKEEKVEEEEDEDFGMSLFD</sequence>
<proteinExistence type="predicted"/>
<gene>
    <name evidence="2" type="ORF">Ahy_A03g010636</name>
</gene>
<dbReference type="InterPro" id="IPR044252">
    <property type="entry name" value="RPP3"/>
</dbReference>
<dbReference type="Proteomes" id="UP000289738">
    <property type="component" value="Chromosome A03"/>
</dbReference>
<evidence type="ECO:0000256" key="1">
    <source>
        <dbReference type="SAM" id="MobiDB-lite"/>
    </source>
</evidence>
<dbReference type="GO" id="GO:0003735">
    <property type="term" value="F:structural constituent of ribosome"/>
    <property type="evidence" value="ECO:0007669"/>
    <property type="project" value="InterPro"/>
</dbReference>
<dbReference type="Pfam" id="PF00428">
    <property type="entry name" value="Ribosomal_60s"/>
    <property type="match status" value="1"/>
</dbReference>
<dbReference type="PANTHER" id="PTHR47207">
    <property type="entry name" value="60S ACIDIC RIBOSOMAL PROTEIN P3-1-RELATED"/>
    <property type="match status" value="1"/>
</dbReference>
<reference evidence="2 3" key="1">
    <citation type="submission" date="2019-01" db="EMBL/GenBank/DDBJ databases">
        <title>Sequencing of cultivated peanut Arachis hypogaea provides insights into genome evolution and oil improvement.</title>
        <authorList>
            <person name="Chen X."/>
        </authorList>
    </citation>
    <scope>NUCLEOTIDE SEQUENCE [LARGE SCALE GENOMIC DNA]</scope>
    <source>
        <strain evidence="3">cv. Fuhuasheng</strain>
        <tissue evidence="2">Leaves</tissue>
    </source>
</reference>
<feature type="region of interest" description="Disordered" evidence="1">
    <location>
        <begin position="125"/>
        <end position="159"/>
    </location>
</feature>
<dbReference type="PANTHER" id="PTHR47207:SF2">
    <property type="entry name" value="LARGE RIBOSOMAL SUBUNIT PROTEIN P3Y-RELATED"/>
    <property type="match status" value="1"/>
</dbReference>